<reference evidence="4" key="1">
    <citation type="journal article" date="2014" name="BMC Genomics">
        <title>Genome characteristics reveal the impact of lichenization on lichen-forming fungus Endocarpon pusillum Hedwig (Verrucariales, Ascomycota).</title>
        <authorList>
            <person name="Wang Y.-Y."/>
            <person name="Liu B."/>
            <person name="Zhang X.-Y."/>
            <person name="Zhou Q.-M."/>
            <person name="Zhang T."/>
            <person name="Li H."/>
            <person name="Yu Y.-F."/>
            <person name="Zhang X.-L."/>
            <person name="Hao X.-Y."/>
            <person name="Wang M."/>
            <person name="Wang L."/>
            <person name="Wei J.-C."/>
        </authorList>
    </citation>
    <scope>NUCLEOTIDE SEQUENCE [LARGE SCALE GENOMIC DNA]</scope>
    <source>
        <strain evidence="4">Z07020 / HMAS-L-300199</strain>
    </source>
</reference>
<feature type="transmembrane region" description="Helical" evidence="1">
    <location>
        <begin position="463"/>
        <end position="485"/>
    </location>
</feature>
<feature type="transmembrane region" description="Helical" evidence="1">
    <location>
        <begin position="529"/>
        <end position="553"/>
    </location>
</feature>
<keyword evidence="1" id="KW-0472">Membrane</keyword>
<organism evidence="3 4">
    <name type="scientific">Endocarpon pusillum (strain Z07020 / HMAS-L-300199)</name>
    <name type="common">Lichen-forming fungus</name>
    <dbReference type="NCBI Taxonomy" id="1263415"/>
    <lineage>
        <taxon>Eukaryota</taxon>
        <taxon>Fungi</taxon>
        <taxon>Dikarya</taxon>
        <taxon>Ascomycota</taxon>
        <taxon>Pezizomycotina</taxon>
        <taxon>Eurotiomycetes</taxon>
        <taxon>Chaetothyriomycetidae</taxon>
        <taxon>Verrucariales</taxon>
        <taxon>Verrucariaceae</taxon>
        <taxon>Endocarpon</taxon>
    </lineage>
</organism>
<keyword evidence="4" id="KW-1185">Reference proteome</keyword>
<evidence type="ECO:0000256" key="1">
    <source>
        <dbReference type="SAM" id="Phobius"/>
    </source>
</evidence>
<proteinExistence type="predicted"/>
<dbReference type="PANTHER" id="PTHR35395:SF1">
    <property type="entry name" value="DUF6536 DOMAIN-CONTAINING PROTEIN"/>
    <property type="match status" value="1"/>
</dbReference>
<name>U1HV97_ENDPU</name>
<evidence type="ECO:0000313" key="4">
    <source>
        <dbReference type="Proteomes" id="UP000019373"/>
    </source>
</evidence>
<dbReference type="PANTHER" id="PTHR35395">
    <property type="entry name" value="DUF6536 DOMAIN-CONTAINING PROTEIN"/>
    <property type="match status" value="1"/>
</dbReference>
<keyword evidence="1" id="KW-0812">Transmembrane</keyword>
<dbReference type="Pfam" id="PF20163">
    <property type="entry name" value="DUF6536"/>
    <property type="match status" value="1"/>
</dbReference>
<dbReference type="AlphaFoldDB" id="U1HV97"/>
<dbReference type="eggNOG" id="ENOG502RYAY">
    <property type="taxonomic scope" value="Eukaryota"/>
</dbReference>
<gene>
    <name evidence="3" type="ORF">EPUS_03101</name>
</gene>
<feature type="transmembrane region" description="Helical" evidence="1">
    <location>
        <begin position="276"/>
        <end position="300"/>
    </location>
</feature>
<keyword evidence="1" id="KW-1133">Transmembrane helix</keyword>
<dbReference type="GeneID" id="19238149"/>
<feature type="transmembrane region" description="Helical" evidence="1">
    <location>
        <begin position="400"/>
        <end position="421"/>
    </location>
</feature>
<dbReference type="RefSeq" id="XP_007801042.1">
    <property type="nucleotide sequence ID" value="XM_007802851.1"/>
</dbReference>
<dbReference type="Proteomes" id="UP000019373">
    <property type="component" value="Unassembled WGS sequence"/>
</dbReference>
<evidence type="ECO:0000259" key="2">
    <source>
        <dbReference type="Pfam" id="PF20163"/>
    </source>
</evidence>
<feature type="transmembrane region" description="Helical" evidence="1">
    <location>
        <begin position="573"/>
        <end position="595"/>
    </location>
</feature>
<feature type="transmembrane region" description="Helical" evidence="1">
    <location>
        <begin position="20"/>
        <end position="42"/>
    </location>
</feature>
<protein>
    <recommendedName>
        <fullName evidence="2">DUF6536 domain-containing protein</fullName>
    </recommendedName>
</protein>
<dbReference type="InterPro" id="IPR046623">
    <property type="entry name" value="DUF6536"/>
</dbReference>
<dbReference type="OMA" id="NTHMERD"/>
<feature type="transmembrane region" description="Helical" evidence="1">
    <location>
        <begin position="128"/>
        <end position="145"/>
    </location>
</feature>
<evidence type="ECO:0000313" key="3">
    <source>
        <dbReference type="EMBL" id="ERF73269.1"/>
    </source>
</evidence>
<accession>U1HV97</accession>
<dbReference type="OrthoDB" id="5429634at2759"/>
<feature type="domain" description="DUF6536" evidence="2">
    <location>
        <begin position="17"/>
        <end position="168"/>
    </location>
</feature>
<dbReference type="HOGENOM" id="CLU_010112_0_1_1"/>
<sequence>MDPSTKWSTRRWRRVGWPVGALGSAMMATLVFLINLTILIWISSTLKFERGVAQVFTGDCRQAEQINTWAHFGINVVSTLLLGGSNYCMQILSAPTRKEIDTAHAKKKWLDIGVSSVRNLRNVSTRKVVMWWWLGLSSLPLHLLYNSVVFASLSTNEYDIVLASEAFLNGGSLSAYHEAWIPELKDIQNRARYWDHLEPAECINAYTAKYLNTRRNLVVVVTDSRSSKNTSVQQILHQSFHDSLEVRAHAGSRNFPEWNINYCLSEQVAGKCRVNFILSIMIVVMICNAGKALVMFHIAFCLKDSSLITIGDAVDSFSNNRDQTTREMCLSSKESIRAGESQGCESKIASYYEAAITGYDAVTGIQVQKVGFSRTWKAGPVKYEPRVKGWFSAVSRGRGVACLVLFFCCMVTVIICLIFSIKATDSNYGLNRTALDYIHLGIGAVTPTTVITGWDITSIVGNAVIASVLIANIPQSILSLLYFLFNGVFTSMLLTDEWSDYAHKRKPLRVSDPKPGQRSTYFLQLPYRYAVPFLILSGILHWSVSQSIFLAQVASYSKTGELIDPAAVSTCGYSPFGIALTLIGGTCLALSTVILSARRHKPGIPLAGSCSAAISAACHGGEDVDTTAPLQWGVTSPKGEKVGHCAFSDKDVRRARAGKLYAGVVKTD</sequence>
<dbReference type="EMBL" id="KE720961">
    <property type="protein sequence ID" value="ERF73269.1"/>
    <property type="molecule type" value="Genomic_DNA"/>
</dbReference>